<comment type="similarity">
    <text evidence="1 10">Belongs to the peptidase M24 family. SPT16 subfamily.</text>
</comment>
<evidence type="ECO:0000256" key="5">
    <source>
        <dbReference type="ARBA" id="ARBA00023015"/>
    </source>
</evidence>
<dbReference type="SMART" id="SM01285">
    <property type="entry name" value="FACT-Spt16_Nlob"/>
    <property type="match status" value="1"/>
</dbReference>
<keyword evidence="6" id="KW-0175">Coiled coil</keyword>
<evidence type="ECO:0000259" key="13">
    <source>
        <dbReference type="SMART" id="SM01287"/>
    </source>
</evidence>
<gene>
    <name evidence="14" type="ORF">PSON_ATCC_30995.1.T0740129</name>
</gene>
<dbReference type="OrthoDB" id="10251642at2759"/>
<keyword evidence="15" id="KW-1185">Reference proteome</keyword>
<dbReference type="SMART" id="SM01287">
    <property type="entry name" value="Rtt106"/>
    <property type="match status" value="1"/>
</dbReference>
<keyword evidence="9 10" id="KW-0539">Nucleus</keyword>
<dbReference type="GO" id="GO:0006281">
    <property type="term" value="P:DNA repair"/>
    <property type="evidence" value="ECO:0007669"/>
    <property type="project" value="UniProtKB-UniRule"/>
</dbReference>
<dbReference type="PANTHER" id="PTHR13980:SF15">
    <property type="entry name" value="FACT COMPLEX SUBUNIT SPT16"/>
    <property type="match status" value="1"/>
</dbReference>
<evidence type="ECO:0000259" key="12">
    <source>
        <dbReference type="SMART" id="SM01286"/>
    </source>
</evidence>
<keyword evidence="3 10" id="KW-0235">DNA replication</keyword>
<comment type="function">
    <text evidence="10">Component of the FACT complex, a general chromatin factor that acts to reorganize nucleosomes. The FACT complex is involved in multiple processes that require DNA as a template such as mRNA elongation, DNA replication and DNA repair. During transcription elongation the FACT complex acts as a histone chaperone that both destabilizes and restores nucleosomal structure. It facilitates the passage of RNA polymerase II and transcription by promoting the dissociation of one histone H2A-H2B dimer from the nucleosome, then subsequently promotes the reestablishment of the nucleosome following the passage of RNA polymerase II.</text>
</comment>
<dbReference type="SMART" id="SM01286">
    <property type="entry name" value="SPT16"/>
    <property type="match status" value="1"/>
</dbReference>
<dbReference type="InterPro" id="IPR029148">
    <property type="entry name" value="FACT-SPT16_Nlobe"/>
</dbReference>
<dbReference type="InterPro" id="IPR040258">
    <property type="entry name" value="Spt16"/>
</dbReference>
<evidence type="ECO:0000256" key="4">
    <source>
        <dbReference type="ARBA" id="ARBA00022763"/>
    </source>
</evidence>
<keyword evidence="8 10" id="KW-0234">DNA repair</keyword>
<dbReference type="Pfam" id="PF08512">
    <property type="entry name" value="Rttp106-like_middle"/>
    <property type="match status" value="1"/>
</dbReference>
<evidence type="ECO:0000259" key="11">
    <source>
        <dbReference type="SMART" id="SM01285"/>
    </source>
</evidence>
<sequence length="998" mass="117606">MDKVQIVLQNKFKKNNKLAITTLKKANQFDCLVILIGTSHSSSNGIQKGFQQWYLGCELMDSILILSTKMLCIIADEVMFQKLKHLSDIKMKTFQIFFLIKNIKKSNYQQFQFALERLRKECASNSYRLALNLQDGQRSPLISEFNQFIEQNQLLKVDSSTFLKELINNDNKDIFEYYNTCGKINSYYMKFMSQRIELAIKFNENTTNYSITQAVKREKSSDLNQMAIRRKLGLQGNYDILSSTVQSGGQYNVCASESSQQRLVGDVVIYSFCCQYMQSQSYCTRTLLFQPNQELEQIYRVILNVHAFALGLVKEEIQFKQIYRETQNIWDTIFKDDLEMKQRFPTDVGYLVGSQMLIDNHNSEIIQDRMAVVIRLFVDNILVQLPFYPERTTIAICLADTIFVVSGIEDCIITKAEKEFTFVSYQPTEEGERLFKQTFQKTENQDVLHQSEKITREQFEQAELNKIKNDQDKLKDIKQYELEVRLNDQQTRQEPKLLVKMDQLQTFQKEDQFDQYPMGEIAVDQDKSAILIPIRGTHYFFHALTIQNVSVKQLSNGLGGEITIRFWTNEFNIDTREFPSMDYDQLFLKEITLRNTEFIKLKDIENEINVCREDARKKQIEKQMEVDKFDFVIEKLTVLPKNPPSLIKVYMRPTQSQKTRSPEGFVECHENGFRYKSARGEVIDFTFTSIKHCFFVSPEDEVIACIHFIFKMPIKCGKTSFSQIQFYRDIEGASEQEAARKKVRLFDIDHVFDKKVQDRRLEELKNFESFIQQSEQYYKRFNIKFERLEKQYSFEGNYSKERVVFQPTQSCLVNIVDQPFFTLTLENVDIMCCERVQEETISFDLVAVLKDLEAQVIRIEAIDREDLKKIQQWLNKKKILFFQTTSGLMWRNMQFSIQKDFPLFVYDGGWATMMKDHMEHAPIQQFNDEPLFEPDSSNGPTSVSEFQFEQDKKNNKYLHLQKDDESDFSDLIDSEDIMSELDIQERRKKKKVKYNFID</sequence>
<accession>A0A8S1PBV5</accession>
<evidence type="ECO:0000256" key="1">
    <source>
        <dbReference type="ARBA" id="ARBA00010779"/>
    </source>
</evidence>
<dbReference type="FunFam" id="2.30.29.30:FF:000017">
    <property type="entry name" value="FACT complex subunit SPT16"/>
    <property type="match status" value="1"/>
</dbReference>
<comment type="subcellular location">
    <subcellularLocation>
        <location evidence="10">Nucleus</location>
    </subcellularLocation>
    <subcellularLocation>
        <location evidence="10">Chromosome</location>
    </subcellularLocation>
</comment>
<dbReference type="GO" id="GO:0006260">
    <property type="term" value="P:DNA replication"/>
    <property type="evidence" value="ECO:0007669"/>
    <property type="project" value="UniProtKB-KW"/>
</dbReference>
<dbReference type="AlphaFoldDB" id="A0A8S1PBV5"/>
<organism evidence="14 15">
    <name type="scientific">Paramecium sonneborni</name>
    <dbReference type="NCBI Taxonomy" id="65129"/>
    <lineage>
        <taxon>Eukaryota</taxon>
        <taxon>Sar</taxon>
        <taxon>Alveolata</taxon>
        <taxon>Ciliophora</taxon>
        <taxon>Intramacronucleata</taxon>
        <taxon>Oligohymenophorea</taxon>
        <taxon>Peniculida</taxon>
        <taxon>Parameciidae</taxon>
        <taxon>Paramecium</taxon>
    </lineage>
</organism>
<keyword evidence="5 10" id="KW-0805">Transcription regulation</keyword>
<evidence type="ECO:0000256" key="3">
    <source>
        <dbReference type="ARBA" id="ARBA00022705"/>
    </source>
</evidence>
<evidence type="ECO:0000256" key="7">
    <source>
        <dbReference type="ARBA" id="ARBA00023163"/>
    </source>
</evidence>
<feature type="domain" description="FACT complex subunit SPT16 N-terminal lobe" evidence="11">
    <location>
        <begin position="7"/>
        <end position="163"/>
    </location>
</feature>
<reference evidence="14" key="1">
    <citation type="submission" date="2021-01" db="EMBL/GenBank/DDBJ databases">
        <authorList>
            <consortium name="Genoscope - CEA"/>
            <person name="William W."/>
        </authorList>
    </citation>
    <scope>NUCLEOTIDE SEQUENCE</scope>
</reference>
<dbReference type="InterPro" id="IPR013719">
    <property type="entry name" value="RTT106/SPT16-like_middle_dom"/>
</dbReference>
<proteinExistence type="inferred from homology"/>
<keyword evidence="2 10" id="KW-0158">Chromosome</keyword>
<evidence type="ECO:0000256" key="8">
    <source>
        <dbReference type="ARBA" id="ARBA00023204"/>
    </source>
</evidence>
<evidence type="ECO:0000313" key="15">
    <source>
        <dbReference type="Proteomes" id="UP000692954"/>
    </source>
</evidence>
<dbReference type="Proteomes" id="UP000692954">
    <property type="component" value="Unassembled WGS sequence"/>
</dbReference>
<dbReference type="GO" id="GO:0035101">
    <property type="term" value="C:FACT complex"/>
    <property type="evidence" value="ECO:0007669"/>
    <property type="project" value="UniProtKB-UniRule"/>
</dbReference>
<keyword evidence="7 10" id="KW-0804">Transcription</keyword>
<evidence type="ECO:0000256" key="2">
    <source>
        <dbReference type="ARBA" id="ARBA00022454"/>
    </source>
</evidence>
<dbReference type="GO" id="GO:0006368">
    <property type="term" value="P:transcription elongation by RNA polymerase II"/>
    <property type="evidence" value="ECO:0007669"/>
    <property type="project" value="TreeGrafter"/>
</dbReference>
<feature type="domain" description="Histone chaperone RTT106/FACT complex subunit SPT16-like middle" evidence="13">
    <location>
        <begin position="791"/>
        <end position="884"/>
    </location>
</feature>
<name>A0A8S1PBV5_9CILI</name>
<evidence type="ECO:0000256" key="10">
    <source>
        <dbReference type="RuleBase" id="RU367052"/>
    </source>
</evidence>
<dbReference type="PANTHER" id="PTHR13980">
    <property type="entry name" value="CDC68 RELATED"/>
    <property type="match status" value="1"/>
</dbReference>
<dbReference type="Pfam" id="PF00557">
    <property type="entry name" value="Peptidase_M24"/>
    <property type="match status" value="1"/>
</dbReference>
<dbReference type="Pfam" id="PF08644">
    <property type="entry name" value="SPT16"/>
    <property type="match status" value="1"/>
</dbReference>
<evidence type="ECO:0000313" key="14">
    <source>
        <dbReference type="EMBL" id="CAD8100616.1"/>
    </source>
</evidence>
<feature type="domain" description="FACT complex subunit SPT16 middle" evidence="12">
    <location>
        <begin position="521"/>
        <end position="675"/>
    </location>
</feature>
<evidence type="ECO:0000256" key="9">
    <source>
        <dbReference type="ARBA" id="ARBA00023242"/>
    </source>
</evidence>
<dbReference type="Pfam" id="PF14826">
    <property type="entry name" value="FACT-Spt16_Nlob"/>
    <property type="match status" value="1"/>
</dbReference>
<dbReference type="InterPro" id="IPR013953">
    <property type="entry name" value="FACT_SPT16_M"/>
</dbReference>
<dbReference type="InterPro" id="IPR000994">
    <property type="entry name" value="Pept_M24"/>
</dbReference>
<comment type="caution">
    <text evidence="14">The sequence shown here is derived from an EMBL/GenBank/DDBJ whole genome shotgun (WGS) entry which is preliminary data.</text>
</comment>
<keyword evidence="4 10" id="KW-0227">DNA damage</keyword>
<evidence type="ECO:0000256" key="6">
    <source>
        <dbReference type="ARBA" id="ARBA00023054"/>
    </source>
</evidence>
<dbReference type="InterPro" id="IPR056595">
    <property type="entry name" value="Fact-SPT16_PH"/>
</dbReference>
<dbReference type="Pfam" id="PF24824">
    <property type="entry name" value="PH_SPT16"/>
    <property type="match status" value="1"/>
</dbReference>
<dbReference type="EMBL" id="CAJJDN010000074">
    <property type="protein sequence ID" value="CAD8100616.1"/>
    <property type="molecule type" value="Genomic_DNA"/>
</dbReference>
<dbReference type="GO" id="GO:0031491">
    <property type="term" value="F:nucleosome binding"/>
    <property type="evidence" value="ECO:0007669"/>
    <property type="project" value="TreeGrafter"/>
</dbReference>
<protein>
    <recommendedName>
        <fullName evidence="10">FACT complex subunit</fullName>
    </recommendedName>
</protein>
<comment type="subunit">
    <text evidence="10">Component of the FACT complex.</text>
</comment>